<keyword evidence="2" id="KW-1185">Reference proteome</keyword>
<reference evidence="1 2" key="1">
    <citation type="submission" date="2023-07" db="EMBL/GenBank/DDBJ databases">
        <title>Genomic Encyclopedia of Type Strains, Phase IV (KMG-IV): sequencing the most valuable type-strain genomes for metagenomic binning, comparative biology and taxonomic classification.</title>
        <authorList>
            <person name="Goeker M."/>
        </authorList>
    </citation>
    <scope>NUCLEOTIDE SEQUENCE [LARGE SCALE GENOMIC DNA]</scope>
    <source>
        <strain evidence="1 2">B6-8</strain>
    </source>
</reference>
<dbReference type="EMBL" id="JAUSVO010000006">
    <property type="protein sequence ID" value="MDQ0439927.1"/>
    <property type="molecule type" value="Genomic_DNA"/>
</dbReference>
<dbReference type="RefSeq" id="WP_266350801.1">
    <property type="nucleotide sequence ID" value="NZ_JAPKNG010000006.1"/>
</dbReference>
<comment type="caution">
    <text evidence="1">The sequence shown here is derived from an EMBL/GenBank/DDBJ whole genome shotgun (WGS) entry which is preliminary data.</text>
</comment>
<organism evidence="1 2">
    <name type="scientific">Kaistia dalseonensis</name>
    <dbReference type="NCBI Taxonomy" id="410840"/>
    <lineage>
        <taxon>Bacteria</taxon>
        <taxon>Pseudomonadati</taxon>
        <taxon>Pseudomonadota</taxon>
        <taxon>Alphaproteobacteria</taxon>
        <taxon>Hyphomicrobiales</taxon>
        <taxon>Kaistiaceae</taxon>
        <taxon>Kaistia</taxon>
    </lineage>
</organism>
<sequence length="81" mass="8371">MRAIIARESTVSPTGMSYFTGSFEVMASSDAFCLRPGLGWFVADAFVFPDEAPAIDVAALLSAYGVAPASFVVLPHLGGAA</sequence>
<name>A0ABU0HC90_9HYPH</name>
<dbReference type="Proteomes" id="UP001241603">
    <property type="component" value="Unassembled WGS sequence"/>
</dbReference>
<proteinExistence type="predicted"/>
<evidence type="ECO:0000313" key="1">
    <source>
        <dbReference type="EMBL" id="MDQ0439927.1"/>
    </source>
</evidence>
<protein>
    <submittedName>
        <fullName evidence="1">Uncharacterized protein</fullName>
    </submittedName>
</protein>
<accession>A0ABU0HC90</accession>
<gene>
    <name evidence="1" type="ORF">QO014_004333</name>
</gene>
<evidence type="ECO:0000313" key="2">
    <source>
        <dbReference type="Proteomes" id="UP001241603"/>
    </source>
</evidence>